<organism evidence="2 3">
    <name type="scientific">Croceibacterium selenioxidans</name>
    <dbReference type="NCBI Taxonomy" id="2838833"/>
    <lineage>
        <taxon>Bacteria</taxon>
        <taxon>Pseudomonadati</taxon>
        <taxon>Pseudomonadota</taxon>
        <taxon>Alphaproteobacteria</taxon>
        <taxon>Sphingomonadales</taxon>
        <taxon>Erythrobacteraceae</taxon>
        <taxon>Croceibacterium</taxon>
    </lineage>
</organism>
<evidence type="ECO:0000259" key="1">
    <source>
        <dbReference type="Pfam" id="PF10135"/>
    </source>
</evidence>
<keyword evidence="3" id="KW-1185">Reference proteome</keyword>
<sequence length="96" mass="10093">MTLPVQLGASPMSTAGSDHARLKEVAQQFEAIFVRQMLSAARSAGFGGDELFGSAGEETFQEMRDSQFADIASQTGTLGFAASIEKQLAQHLGAKG</sequence>
<comment type="caution">
    <text evidence="2">The sequence shown here is derived from an EMBL/GenBank/DDBJ whole genome shotgun (WGS) entry which is preliminary data.</text>
</comment>
<dbReference type="InterPro" id="IPR019301">
    <property type="entry name" value="Flagellar_prot_FlgJ_N"/>
</dbReference>
<proteinExistence type="predicted"/>
<accession>A0ABS5W0A3</accession>
<reference evidence="2 3" key="1">
    <citation type="submission" date="2021-05" db="EMBL/GenBank/DDBJ databases">
        <title>Croceibacterium sp. LX-88 genome sequence.</title>
        <authorList>
            <person name="Luo X."/>
        </authorList>
    </citation>
    <scope>NUCLEOTIDE SEQUENCE [LARGE SCALE GENOMIC DNA]</scope>
    <source>
        <strain evidence="2 3">LX-88</strain>
    </source>
</reference>
<gene>
    <name evidence="2" type="ORF">KK137_02545</name>
</gene>
<dbReference type="EMBL" id="JAHFVK010000001">
    <property type="protein sequence ID" value="MBT2133202.1"/>
    <property type="molecule type" value="Genomic_DNA"/>
</dbReference>
<dbReference type="Proteomes" id="UP000811255">
    <property type="component" value="Unassembled WGS sequence"/>
</dbReference>
<protein>
    <submittedName>
        <fullName evidence="2">Rod-binding protein</fullName>
    </submittedName>
</protein>
<evidence type="ECO:0000313" key="2">
    <source>
        <dbReference type="EMBL" id="MBT2133202.1"/>
    </source>
</evidence>
<evidence type="ECO:0000313" key="3">
    <source>
        <dbReference type="Proteomes" id="UP000811255"/>
    </source>
</evidence>
<feature type="domain" description="Flagellar protein FlgJ N-terminal" evidence="1">
    <location>
        <begin position="41"/>
        <end position="87"/>
    </location>
</feature>
<dbReference type="Pfam" id="PF10135">
    <property type="entry name" value="Rod-binding"/>
    <property type="match status" value="1"/>
</dbReference>
<name>A0ABS5W0A3_9SPHN</name>
<dbReference type="RefSeq" id="WP_214534478.1">
    <property type="nucleotide sequence ID" value="NZ_JAHFVK010000001.1"/>
</dbReference>